<gene>
    <name evidence="2" type="ORF">ACFPOG_11010</name>
</gene>
<name>A0ABW0K5S4_9BACL</name>
<dbReference type="Gene3D" id="3.40.50.2020">
    <property type="match status" value="1"/>
</dbReference>
<accession>A0ABW0K5S4</accession>
<protein>
    <submittedName>
        <fullName evidence="2">ComF family protein</fullName>
    </submittedName>
</protein>
<comment type="caution">
    <text evidence="2">The sequence shown here is derived from an EMBL/GenBank/DDBJ whole genome shotgun (WGS) entry which is preliminary data.</text>
</comment>
<evidence type="ECO:0000313" key="3">
    <source>
        <dbReference type="Proteomes" id="UP001596044"/>
    </source>
</evidence>
<proteinExistence type="inferred from homology"/>
<dbReference type="InterPro" id="IPR000836">
    <property type="entry name" value="PRTase_dom"/>
</dbReference>
<dbReference type="Proteomes" id="UP001596044">
    <property type="component" value="Unassembled WGS sequence"/>
</dbReference>
<evidence type="ECO:0000256" key="1">
    <source>
        <dbReference type="ARBA" id="ARBA00008007"/>
    </source>
</evidence>
<dbReference type="EMBL" id="JBHSMJ010000011">
    <property type="protein sequence ID" value="MFC5448795.1"/>
    <property type="molecule type" value="Genomic_DNA"/>
</dbReference>
<dbReference type="SUPFAM" id="SSF53271">
    <property type="entry name" value="PRTase-like"/>
    <property type="match status" value="1"/>
</dbReference>
<sequence length="169" mass="19527">MKELLARYKYRGDERLCTVMGYMLYYAYRILSSESGTDLSLNAEAGSTNKIITYVPVSERRLQERGFNQAEQMARELGRRTDLPVVPLLLRTKHTDKQSFKTRSERLDDMERVFEIHLEGMKEVLCTRASTLVIYLIDDVYTTGSTMNHCARVLKEDLGAEVFGLTWAR</sequence>
<organism evidence="2 3">
    <name type="scientific">Paenibacillus aestuarii</name>
    <dbReference type="NCBI Taxonomy" id="516965"/>
    <lineage>
        <taxon>Bacteria</taxon>
        <taxon>Bacillati</taxon>
        <taxon>Bacillota</taxon>
        <taxon>Bacilli</taxon>
        <taxon>Bacillales</taxon>
        <taxon>Paenibacillaceae</taxon>
        <taxon>Paenibacillus</taxon>
    </lineage>
</organism>
<evidence type="ECO:0000313" key="2">
    <source>
        <dbReference type="EMBL" id="MFC5448795.1"/>
    </source>
</evidence>
<dbReference type="CDD" id="cd06223">
    <property type="entry name" value="PRTases_typeI"/>
    <property type="match status" value="1"/>
</dbReference>
<dbReference type="RefSeq" id="WP_270884551.1">
    <property type="nucleotide sequence ID" value="NZ_JAQFVF010000072.1"/>
</dbReference>
<dbReference type="PANTHER" id="PTHR47505">
    <property type="entry name" value="DNA UTILIZATION PROTEIN YHGH"/>
    <property type="match status" value="1"/>
</dbReference>
<dbReference type="InterPro" id="IPR051910">
    <property type="entry name" value="ComF/GntX_DNA_util-trans"/>
</dbReference>
<keyword evidence="3" id="KW-1185">Reference proteome</keyword>
<comment type="similarity">
    <text evidence="1">Belongs to the ComF/GntX family.</text>
</comment>
<dbReference type="PANTHER" id="PTHR47505:SF1">
    <property type="entry name" value="DNA UTILIZATION PROTEIN YHGH"/>
    <property type="match status" value="1"/>
</dbReference>
<dbReference type="InterPro" id="IPR029057">
    <property type="entry name" value="PRTase-like"/>
</dbReference>
<reference evidence="3" key="1">
    <citation type="journal article" date="2019" name="Int. J. Syst. Evol. Microbiol.">
        <title>The Global Catalogue of Microorganisms (GCM) 10K type strain sequencing project: providing services to taxonomists for standard genome sequencing and annotation.</title>
        <authorList>
            <consortium name="The Broad Institute Genomics Platform"/>
            <consortium name="The Broad Institute Genome Sequencing Center for Infectious Disease"/>
            <person name="Wu L."/>
            <person name="Ma J."/>
        </authorList>
    </citation>
    <scope>NUCLEOTIDE SEQUENCE [LARGE SCALE GENOMIC DNA]</scope>
    <source>
        <strain evidence="3">KACC 11904</strain>
    </source>
</reference>